<protein>
    <submittedName>
        <fullName evidence="1">Dicarboxylate transporter 1</fullName>
    </submittedName>
</protein>
<sequence length="207" mass="23529">MVLGGIRHWHPIWSTKELLSTARCIGRKRKLRSSNNPFDFLVKKLTRVLTWALLALRVKILLRKAILCSSPISPPMRLITTTLENLTGKIRLHNGPLVFVFTVVNLREIGVGPTDVRLKFRLLQEGLEAVGCRTYKYPFHHFDCLDLLNAFVTAEFYQKMNGKKGEGRRTIYQIIKMFDSETLSWQVAKGITSSTVQTEGMLAGALQ</sequence>
<comment type="caution">
    <text evidence="1">The sequence shown here is derived from an EMBL/GenBank/DDBJ whole genome shotgun (WGS) entry which is preliminary data.</text>
</comment>
<evidence type="ECO:0000313" key="2">
    <source>
        <dbReference type="Proteomes" id="UP000325081"/>
    </source>
</evidence>
<gene>
    <name evidence="1" type="ORF">STAS_33523</name>
</gene>
<reference evidence="2" key="1">
    <citation type="journal article" date="2019" name="Curr. Biol.">
        <title>Genome Sequence of Striga asiatica Provides Insight into the Evolution of Plant Parasitism.</title>
        <authorList>
            <person name="Yoshida S."/>
            <person name="Kim S."/>
            <person name="Wafula E.K."/>
            <person name="Tanskanen J."/>
            <person name="Kim Y.M."/>
            <person name="Honaas L."/>
            <person name="Yang Z."/>
            <person name="Spallek T."/>
            <person name="Conn C.E."/>
            <person name="Ichihashi Y."/>
            <person name="Cheong K."/>
            <person name="Cui S."/>
            <person name="Der J.P."/>
            <person name="Gundlach H."/>
            <person name="Jiao Y."/>
            <person name="Hori C."/>
            <person name="Ishida J.K."/>
            <person name="Kasahara H."/>
            <person name="Kiba T."/>
            <person name="Kim M.S."/>
            <person name="Koo N."/>
            <person name="Laohavisit A."/>
            <person name="Lee Y.H."/>
            <person name="Lumba S."/>
            <person name="McCourt P."/>
            <person name="Mortimer J.C."/>
            <person name="Mutuku J.M."/>
            <person name="Nomura T."/>
            <person name="Sasaki-Sekimoto Y."/>
            <person name="Seto Y."/>
            <person name="Wang Y."/>
            <person name="Wakatake T."/>
            <person name="Sakakibara H."/>
            <person name="Demura T."/>
            <person name="Yamaguchi S."/>
            <person name="Yoneyama K."/>
            <person name="Manabe R.I."/>
            <person name="Nelson D.C."/>
            <person name="Schulman A.H."/>
            <person name="Timko M.P."/>
            <person name="dePamphilis C.W."/>
            <person name="Choi D."/>
            <person name="Shirasu K."/>
        </authorList>
    </citation>
    <scope>NUCLEOTIDE SEQUENCE [LARGE SCALE GENOMIC DNA]</scope>
    <source>
        <strain evidence="2">cv. UVA1</strain>
    </source>
</reference>
<evidence type="ECO:0000313" key="1">
    <source>
        <dbReference type="EMBL" id="GER55833.1"/>
    </source>
</evidence>
<proteinExistence type="predicted"/>
<dbReference type="EMBL" id="BKCP01012181">
    <property type="protein sequence ID" value="GER55833.1"/>
    <property type="molecule type" value="Genomic_DNA"/>
</dbReference>
<accession>A0A5A7RF71</accession>
<organism evidence="1 2">
    <name type="scientific">Striga asiatica</name>
    <name type="common">Asiatic witchweed</name>
    <name type="synonym">Buchnera asiatica</name>
    <dbReference type="NCBI Taxonomy" id="4170"/>
    <lineage>
        <taxon>Eukaryota</taxon>
        <taxon>Viridiplantae</taxon>
        <taxon>Streptophyta</taxon>
        <taxon>Embryophyta</taxon>
        <taxon>Tracheophyta</taxon>
        <taxon>Spermatophyta</taxon>
        <taxon>Magnoliopsida</taxon>
        <taxon>eudicotyledons</taxon>
        <taxon>Gunneridae</taxon>
        <taxon>Pentapetalae</taxon>
        <taxon>asterids</taxon>
        <taxon>lamiids</taxon>
        <taxon>Lamiales</taxon>
        <taxon>Orobanchaceae</taxon>
        <taxon>Buchnereae</taxon>
        <taxon>Striga</taxon>
    </lineage>
</organism>
<name>A0A5A7RF71_STRAF</name>
<dbReference type="Proteomes" id="UP000325081">
    <property type="component" value="Unassembled WGS sequence"/>
</dbReference>
<dbReference type="AlphaFoldDB" id="A0A5A7RF71"/>
<keyword evidence="2" id="KW-1185">Reference proteome</keyword>